<sequence>MTHADLIQACLDFEGENGIEELLTLLTDISISRAQACGLNIQYIDEDDGGDEPVFHTVQ</sequence>
<dbReference type="RefSeq" id="WP_097586926.1">
    <property type="nucleotide sequence ID" value="NZ_NWTC01000009.1"/>
</dbReference>
<accession>A0A2A6LYW0</accession>
<evidence type="ECO:0000313" key="2">
    <source>
        <dbReference type="Proteomes" id="UP000220353"/>
    </source>
</evidence>
<dbReference type="AlphaFoldDB" id="A0A2A6LYW0"/>
<evidence type="ECO:0000313" key="1">
    <source>
        <dbReference type="EMBL" id="PDT47319.1"/>
    </source>
</evidence>
<proteinExistence type="predicted"/>
<gene>
    <name evidence="1" type="ORF">CO661_14145</name>
</gene>
<comment type="caution">
    <text evidence="1">The sequence shown here is derived from an EMBL/GenBank/DDBJ whole genome shotgun (WGS) entry which is preliminary data.</text>
</comment>
<protein>
    <submittedName>
        <fullName evidence="1">Uncharacterized protein</fullName>
    </submittedName>
</protein>
<reference evidence="1 2" key="1">
    <citation type="submission" date="2017-09" db="EMBL/GenBank/DDBJ databases">
        <title>Comparative genomics of rhizobia isolated from Phaseolus vulgaris in China.</title>
        <authorList>
            <person name="Tong W."/>
        </authorList>
    </citation>
    <scope>NUCLEOTIDE SEQUENCE [LARGE SCALE GENOMIC DNA]</scope>
    <source>
        <strain evidence="1 2">PCH1</strain>
    </source>
</reference>
<name>A0A2A6LYW0_RHIFR</name>
<dbReference type="EMBL" id="NWTC01000009">
    <property type="protein sequence ID" value="PDT47319.1"/>
    <property type="molecule type" value="Genomic_DNA"/>
</dbReference>
<organism evidence="1 2">
    <name type="scientific">Rhizobium fredii</name>
    <name type="common">Sinorhizobium fredii</name>
    <dbReference type="NCBI Taxonomy" id="380"/>
    <lineage>
        <taxon>Bacteria</taxon>
        <taxon>Pseudomonadati</taxon>
        <taxon>Pseudomonadota</taxon>
        <taxon>Alphaproteobacteria</taxon>
        <taxon>Hyphomicrobiales</taxon>
        <taxon>Rhizobiaceae</taxon>
        <taxon>Sinorhizobium/Ensifer group</taxon>
        <taxon>Sinorhizobium</taxon>
    </lineage>
</organism>
<dbReference type="Proteomes" id="UP000220353">
    <property type="component" value="Unassembled WGS sequence"/>
</dbReference>